<feature type="domain" description="Sugar phosphate transporter" evidence="7">
    <location>
        <begin position="243"/>
        <end position="523"/>
    </location>
</feature>
<evidence type="ECO:0000313" key="9">
    <source>
        <dbReference type="Proteomes" id="UP000777482"/>
    </source>
</evidence>
<protein>
    <submittedName>
        <fullName evidence="8">UAA transporter</fullName>
    </submittedName>
</protein>
<feature type="transmembrane region" description="Helical" evidence="6">
    <location>
        <begin position="266"/>
        <end position="291"/>
    </location>
</feature>
<keyword evidence="4 6" id="KW-0472">Membrane</keyword>
<dbReference type="SUPFAM" id="SSF103481">
    <property type="entry name" value="Multidrug resistance efflux transporter EmrE"/>
    <property type="match status" value="1"/>
</dbReference>
<evidence type="ECO:0000256" key="3">
    <source>
        <dbReference type="ARBA" id="ARBA00022989"/>
    </source>
</evidence>
<feature type="transmembrane region" description="Helical" evidence="6">
    <location>
        <begin position="380"/>
        <end position="403"/>
    </location>
</feature>
<dbReference type="InterPro" id="IPR037185">
    <property type="entry name" value="EmrE-like"/>
</dbReference>
<feature type="transmembrane region" description="Helical" evidence="6">
    <location>
        <begin position="303"/>
        <end position="325"/>
    </location>
</feature>
<feature type="compositionally biased region" description="Polar residues" evidence="5">
    <location>
        <begin position="1"/>
        <end position="10"/>
    </location>
</feature>
<dbReference type="PANTHER" id="PTHR11132">
    <property type="entry name" value="SOLUTE CARRIER FAMILY 35"/>
    <property type="match status" value="1"/>
</dbReference>
<feature type="transmembrane region" description="Helical" evidence="6">
    <location>
        <begin position="356"/>
        <end position="374"/>
    </location>
</feature>
<evidence type="ECO:0000313" key="8">
    <source>
        <dbReference type="EMBL" id="KAG0658035.1"/>
    </source>
</evidence>
<evidence type="ECO:0000256" key="1">
    <source>
        <dbReference type="ARBA" id="ARBA00004141"/>
    </source>
</evidence>
<dbReference type="EMBL" id="PUHQ01000072">
    <property type="protein sequence ID" value="KAG0658035.1"/>
    <property type="molecule type" value="Genomic_DNA"/>
</dbReference>
<dbReference type="GO" id="GO:0016020">
    <property type="term" value="C:membrane"/>
    <property type="evidence" value="ECO:0007669"/>
    <property type="project" value="UniProtKB-SubCell"/>
</dbReference>
<dbReference type="Pfam" id="PF03151">
    <property type="entry name" value="TPT"/>
    <property type="match status" value="1"/>
</dbReference>
<evidence type="ECO:0000256" key="4">
    <source>
        <dbReference type="ARBA" id="ARBA00023136"/>
    </source>
</evidence>
<feature type="transmembrane region" description="Helical" evidence="6">
    <location>
        <begin position="453"/>
        <end position="473"/>
    </location>
</feature>
<organism evidence="8 9">
    <name type="scientific">Rhodotorula mucilaginosa</name>
    <name type="common">Yeast</name>
    <name type="synonym">Rhodotorula rubra</name>
    <dbReference type="NCBI Taxonomy" id="5537"/>
    <lineage>
        <taxon>Eukaryota</taxon>
        <taxon>Fungi</taxon>
        <taxon>Dikarya</taxon>
        <taxon>Basidiomycota</taxon>
        <taxon>Pucciniomycotina</taxon>
        <taxon>Microbotryomycetes</taxon>
        <taxon>Sporidiobolales</taxon>
        <taxon>Sporidiobolaceae</taxon>
        <taxon>Rhodotorula</taxon>
    </lineage>
</organism>
<accession>A0A9P6VWT5</accession>
<keyword evidence="9" id="KW-1185">Reference proteome</keyword>
<feature type="region of interest" description="Disordered" evidence="5">
    <location>
        <begin position="185"/>
        <end position="204"/>
    </location>
</feature>
<feature type="region of interest" description="Disordered" evidence="5">
    <location>
        <begin position="1"/>
        <end position="54"/>
    </location>
</feature>
<name>A0A9P6VWT5_RHOMI</name>
<dbReference type="InterPro" id="IPR050186">
    <property type="entry name" value="TPT_transporter"/>
</dbReference>
<sequence>MATTATSNGAIDNARDEMNFQALTTTRPELDQAAESSTAAQQGPDPTVCESSTQLHLASFESRTEAAGASRAPRPASLYVPLDAPATPATPDAGLVEPIASPGSLSSWPFDQNGGGGGGSTSLGVHSPFVGPLSPSEIHPSYADSPSAPLLHHSPPTPTEPPQNLYSAIPMSDLSSEHDAAAFATSAARGGARSTSPMYGSKAPRAAYQPRTGVANGLLSSQADDETALARLLRDLDNPKAWLVLYFMFNLGLTLFNKLVLQGFPFAWTLTAIQMLSGTIGTQIALHRGAFTQAHLTTRENGIMVMFSGLYTINIAVSNLSLGLVSVPFHQVVRAMTPLFTIVISMVMFRKRHSRQTYLSLIPVVAGVAFATYGDYSFTAWGFVLTLTGAILASLKTIITNRVQVGRLKLHPLDLLVRMSPLAFMQCVFFGWWSGELEQVRVYGATEMTRQKAIALAINGAIAFGLNVVSFTANKKTSALTMTVAANVKQVLTIVLAVVIFNFRLNPTNLLGITLTLAGGAWYARVELQEKSARAAAAAKAPLTPTVPSDVKLG</sequence>
<feature type="transmembrane region" description="Helical" evidence="6">
    <location>
        <begin position="331"/>
        <end position="349"/>
    </location>
</feature>
<comment type="caution">
    <text evidence="8">The sequence shown here is derived from an EMBL/GenBank/DDBJ whole genome shotgun (WGS) entry which is preliminary data.</text>
</comment>
<comment type="subcellular location">
    <subcellularLocation>
        <location evidence="1">Membrane</location>
        <topology evidence="1">Multi-pass membrane protein</topology>
    </subcellularLocation>
</comment>
<proteinExistence type="predicted"/>
<keyword evidence="2 6" id="KW-0812">Transmembrane</keyword>
<dbReference type="InterPro" id="IPR004853">
    <property type="entry name" value="Sugar_P_trans_dom"/>
</dbReference>
<dbReference type="Proteomes" id="UP000777482">
    <property type="component" value="Unassembled WGS sequence"/>
</dbReference>
<evidence type="ECO:0000259" key="7">
    <source>
        <dbReference type="Pfam" id="PF03151"/>
    </source>
</evidence>
<feature type="compositionally biased region" description="Low complexity" evidence="5">
    <location>
        <begin position="82"/>
        <end position="93"/>
    </location>
</feature>
<evidence type="ECO:0000256" key="2">
    <source>
        <dbReference type="ARBA" id="ARBA00022692"/>
    </source>
</evidence>
<keyword evidence="3 6" id="KW-1133">Transmembrane helix</keyword>
<gene>
    <name evidence="8" type="primary">DRP1_2</name>
    <name evidence="8" type="ORF">C6P46_006096</name>
</gene>
<dbReference type="OrthoDB" id="10261634at2759"/>
<feature type="region of interest" description="Disordered" evidence="5">
    <location>
        <begin position="82"/>
        <end position="165"/>
    </location>
</feature>
<feature type="transmembrane region" description="Helical" evidence="6">
    <location>
        <begin position="415"/>
        <end position="433"/>
    </location>
</feature>
<feature type="compositionally biased region" description="Low complexity" evidence="5">
    <location>
        <begin position="185"/>
        <end position="195"/>
    </location>
</feature>
<evidence type="ECO:0000256" key="5">
    <source>
        <dbReference type="SAM" id="MobiDB-lite"/>
    </source>
</evidence>
<evidence type="ECO:0000256" key="6">
    <source>
        <dbReference type="SAM" id="Phobius"/>
    </source>
</evidence>
<reference evidence="8 9" key="1">
    <citation type="submission" date="2020-11" db="EMBL/GenBank/DDBJ databases">
        <title>Kefir isolates.</title>
        <authorList>
            <person name="Marcisauskas S."/>
            <person name="Kim Y."/>
            <person name="Blasche S."/>
        </authorList>
    </citation>
    <scope>NUCLEOTIDE SEQUENCE [LARGE SCALE GENOMIC DNA]</scope>
    <source>
        <strain evidence="8 9">KR</strain>
    </source>
</reference>
<feature type="transmembrane region" description="Helical" evidence="6">
    <location>
        <begin position="241"/>
        <end position="260"/>
    </location>
</feature>
<dbReference type="AlphaFoldDB" id="A0A9P6VWT5"/>